<reference evidence="1 2" key="1">
    <citation type="journal article" date="2018" name="PLoS Genet.">
        <title>Repeat elements organise 3D genome structure and mediate transcription in the filamentous fungus Epichloe festucae.</title>
        <authorList>
            <person name="Winter D.J."/>
            <person name="Ganley A.R.D."/>
            <person name="Young C.A."/>
            <person name="Liachko I."/>
            <person name="Schardl C.L."/>
            <person name="Dupont P.Y."/>
            <person name="Berry D."/>
            <person name="Ram A."/>
            <person name="Scott B."/>
            <person name="Cox M.P."/>
        </authorList>
    </citation>
    <scope>NUCLEOTIDE SEQUENCE [LARGE SCALE GENOMIC DNA]</scope>
    <source>
        <strain evidence="1 2">Fl1</strain>
    </source>
</reference>
<evidence type="ECO:0000313" key="1">
    <source>
        <dbReference type="EMBL" id="QPH03758.1"/>
    </source>
</evidence>
<sequence length="343" mass="39142">MSSPQSRRTASSIELARLHYRAREEEYNRLRAFHQAGPRTYEPKLQQDGSLTMEHHQLAGICNKTAPIYCLPGSFDDHVRLVIQNYMYRRWFRPYRSELGWGRFLCKFINPVGLDKENAAPSTSTLKSLLCLNQSICETVTAQRTQYKQQLASGVGPFDEVVQDHEFYVLQPLFQAIMIVVSVAFYRKEDSSSVGRLPVYLVRTGLEDNLSAPITFDAISEKIISHLHGLGTGGVMVTLETAIDFVMDLEAREVAVFGIQPDPLKSWLTWPELLDECGIPPGEEHLHGPTSKFVDVNKFPGWSDLALKFDRMCSRRERNSFEAMEFLCNRSKLCLKENKRDSK</sequence>
<organism evidence="1 2">
    <name type="scientific">Epichloe festucae (strain Fl1)</name>
    <dbReference type="NCBI Taxonomy" id="877507"/>
    <lineage>
        <taxon>Eukaryota</taxon>
        <taxon>Fungi</taxon>
        <taxon>Dikarya</taxon>
        <taxon>Ascomycota</taxon>
        <taxon>Pezizomycotina</taxon>
        <taxon>Sordariomycetes</taxon>
        <taxon>Hypocreomycetidae</taxon>
        <taxon>Hypocreales</taxon>
        <taxon>Clavicipitaceae</taxon>
        <taxon>Epichloe</taxon>
    </lineage>
</organism>
<dbReference type="OrthoDB" id="3513679at2759"/>
<dbReference type="EMBL" id="CP031388">
    <property type="protein sequence ID" value="QPH03758.1"/>
    <property type="molecule type" value="Genomic_DNA"/>
</dbReference>
<gene>
    <name evidence="1" type="ORF">C2857_000129</name>
</gene>
<name>A0A7S9KTX9_EPIFF</name>
<protein>
    <submittedName>
        <fullName evidence="1">Uncharacterized protein</fullName>
    </submittedName>
</protein>
<keyword evidence="2" id="KW-1185">Reference proteome</keyword>
<accession>A0A7S9KTX9</accession>
<evidence type="ECO:0000313" key="2">
    <source>
        <dbReference type="Proteomes" id="UP000594364"/>
    </source>
</evidence>
<dbReference type="AlphaFoldDB" id="A0A7S9KTX9"/>
<proteinExistence type="predicted"/>
<dbReference type="Proteomes" id="UP000594364">
    <property type="component" value="Chromosome 4"/>
</dbReference>